<proteinExistence type="predicted"/>
<keyword evidence="1" id="KW-1133">Transmembrane helix</keyword>
<dbReference type="EMBL" id="CP101637">
    <property type="protein sequence ID" value="WMT80870.1"/>
    <property type="molecule type" value="Genomic_DNA"/>
</dbReference>
<evidence type="ECO:0000313" key="4">
    <source>
        <dbReference type="Proteomes" id="UP001235030"/>
    </source>
</evidence>
<dbReference type="InterPro" id="IPR025711">
    <property type="entry name" value="PepSY"/>
</dbReference>
<feature type="transmembrane region" description="Helical" evidence="1">
    <location>
        <begin position="23"/>
        <end position="46"/>
    </location>
</feature>
<evidence type="ECO:0000313" key="3">
    <source>
        <dbReference type="EMBL" id="WMT80870.1"/>
    </source>
</evidence>
<evidence type="ECO:0000259" key="2">
    <source>
        <dbReference type="Pfam" id="PF03413"/>
    </source>
</evidence>
<accession>A0ABY9PYT1</accession>
<name>A0ABY9PYT1_9FIRM</name>
<keyword evidence="1" id="KW-0812">Transmembrane</keyword>
<dbReference type="RefSeq" id="WP_228103065.1">
    <property type="nucleotide sequence ID" value="NZ_CP101637.1"/>
</dbReference>
<feature type="domain" description="PepSY" evidence="2">
    <location>
        <begin position="53"/>
        <end position="111"/>
    </location>
</feature>
<dbReference type="Proteomes" id="UP001235030">
    <property type="component" value="Chromosome"/>
</dbReference>
<organism evidence="3 4">
    <name type="scientific">Terrisporobacter mayombei</name>
    <dbReference type="NCBI Taxonomy" id="1541"/>
    <lineage>
        <taxon>Bacteria</taxon>
        <taxon>Bacillati</taxon>
        <taxon>Bacillota</taxon>
        <taxon>Clostridia</taxon>
        <taxon>Peptostreptococcales</taxon>
        <taxon>Peptostreptococcaceae</taxon>
        <taxon>Terrisporobacter</taxon>
    </lineage>
</organism>
<sequence length="128" mass="14484">MRNTKDKIVDFDKKAVIKKAKKVIIITLSCLIILGGAGAYVGYSYIKSNIHYTESQCENIALEKVPGKIIKVKKDIDKESLSLAYDFEIKGNDNVLNKVEVDSKSGAIIDIHHADFRNDDHRDKFERD</sequence>
<protein>
    <recommendedName>
        <fullName evidence="2">PepSY domain-containing protein</fullName>
    </recommendedName>
</protein>
<dbReference type="Gene3D" id="3.10.450.40">
    <property type="match status" value="1"/>
</dbReference>
<keyword evidence="4" id="KW-1185">Reference proteome</keyword>
<keyword evidence="1" id="KW-0472">Membrane</keyword>
<dbReference type="Pfam" id="PF03413">
    <property type="entry name" value="PepSY"/>
    <property type="match status" value="1"/>
</dbReference>
<reference evidence="3 4" key="1">
    <citation type="submission" date="2022-07" db="EMBL/GenBank/DDBJ databases">
        <title>Genome sequence of Terrisporobacter mayombei DSM6539.</title>
        <authorList>
            <person name="Boeer T."/>
            <person name="Bengelsdorf F.R."/>
            <person name="Daniel R."/>
            <person name="Poehlein A."/>
        </authorList>
    </citation>
    <scope>NUCLEOTIDE SEQUENCE [LARGE SCALE GENOMIC DNA]</scope>
    <source>
        <strain evidence="3 4">DSM 6539</strain>
    </source>
</reference>
<gene>
    <name evidence="3" type="ORF">TEMA_11920</name>
</gene>
<evidence type="ECO:0000256" key="1">
    <source>
        <dbReference type="SAM" id="Phobius"/>
    </source>
</evidence>